<name>A0A0H5QUK7_NEIMI</name>
<sequence>MLIHYKDRWASVAVIPAQAEIRTRPHGNPYPVIPTKVGI</sequence>
<evidence type="ECO:0000313" key="2">
    <source>
        <dbReference type="Proteomes" id="UP000182715"/>
    </source>
</evidence>
<organism evidence="1 2">
    <name type="scientific">Neisseria meningitidis serogroup B</name>
    <dbReference type="NCBI Taxonomy" id="491"/>
    <lineage>
        <taxon>Bacteria</taxon>
        <taxon>Pseudomonadati</taxon>
        <taxon>Pseudomonadota</taxon>
        <taxon>Betaproteobacteria</taxon>
        <taxon>Neisseriales</taxon>
        <taxon>Neisseriaceae</taxon>
        <taxon>Neisseria</taxon>
    </lineage>
</organism>
<reference evidence="1 2" key="1">
    <citation type="submission" date="2014-11" db="EMBL/GenBank/DDBJ databases">
        <authorList>
            <person name="Diene M.Seydina."/>
        </authorList>
    </citation>
    <scope>NUCLEOTIDE SEQUENCE [LARGE SCALE GENOMIC DNA]</scope>
    <source>
        <strain evidence="1 2">Neisseria meningitidis CHUV</strain>
    </source>
</reference>
<dbReference type="EMBL" id="CVTF01000065">
    <property type="protein sequence ID" value="CRY99328.1"/>
    <property type="molecule type" value="Genomic_DNA"/>
</dbReference>
<proteinExistence type="predicted"/>
<dbReference type="Proteomes" id="UP000182715">
    <property type="component" value="Unassembled WGS sequence"/>
</dbReference>
<dbReference type="AlphaFoldDB" id="A0A0H5QUK7"/>
<protein>
    <submittedName>
        <fullName evidence="1">Uncharacterized protein</fullName>
    </submittedName>
</protein>
<accession>A0A0H5QUK7</accession>
<evidence type="ECO:0000313" key="1">
    <source>
        <dbReference type="EMBL" id="CRY99328.1"/>
    </source>
</evidence>